<keyword evidence="1" id="KW-0472">Membrane</keyword>
<feature type="domain" description="Transglutaminase-like" evidence="2">
    <location>
        <begin position="195"/>
        <end position="254"/>
    </location>
</feature>
<dbReference type="PANTHER" id="PTHR46333:SF2">
    <property type="entry name" value="CYTOKINESIS PROTEIN 3"/>
    <property type="match status" value="1"/>
</dbReference>
<dbReference type="GO" id="GO:0005737">
    <property type="term" value="C:cytoplasm"/>
    <property type="evidence" value="ECO:0007669"/>
    <property type="project" value="TreeGrafter"/>
</dbReference>
<dbReference type="SUPFAM" id="SSF54001">
    <property type="entry name" value="Cysteine proteinases"/>
    <property type="match status" value="1"/>
</dbReference>
<evidence type="ECO:0000256" key="1">
    <source>
        <dbReference type="SAM" id="Phobius"/>
    </source>
</evidence>
<dbReference type="InterPro" id="IPR038765">
    <property type="entry name" value="Papain-like_cys_pep_sf"/>
</dbReference>
<proteinExistence type="predicted"/>
<evidence type="ECO:0000259" key="2">
    <source>
        <dbReference type="SMART" id="SM00460"/>
    </source>
</evidence>
<dbReference type="Pfam" id="PF01841">
    <property type="entry name" value="Transglut_core"/>
    <property type="match status" value="1"/>
</dbReference>
<dbReference type="InterPro" id="IPR052557">
    <property type="entry name" value="CAP/Cytokinesis_protein"/>
</dbReference>
<keyword evidence="1" id="KW-0812">Transmembrane</keyword>
<dbReference type="Gene3D" id="3.10.620.30">
    <property type="match status" value="1"/>
</dbReference>
<feature type="transmembrane region" description="Helical" evidence="1">
    <location>
        <begin position="33"/>
        <end position="51"/>
    </location>
</feature>
<protein>
    <recommendedName>
        <fullName evidence="2">Transglutaminase-like domain-containing protein</fullName>
    </recommendedName>
</protein>
<dbReference type="PANTHER" id="PTHR46333">
    <property type="entry name" value="CYTOKINESIS PROTEIN 3"/>
    <property type="match status" value="1"/>
</dbReference>
<dbReference type="AlphaFoldDB" id="A0A7C5Y5P7"/>
<dbReference type="InterPro" id="IPR002931">
    <property type="entry name" value="Transglutaminase-like"/>
</dbReference>
<dbReference type="EMBL" id="DRXW01000147">
    <property type="protein sequence ID" value="HHR33748.1"/>
    <property type="molecule type" value="Genomic_DNA"/>
</dbReference>
<sequence length="404" mass="47071">MLGFRAENFYNSNNIQLKIIKKEAYSLMREKQLLYIFILLTIFSGLFQVFASEIVINESKISTEKLLNMYKEDVLKREKTTKFIFKQPSLNFYTISNYFSQYLWKDGDMRVELKSYSISGNIGARNLCTDITISSEFSEPDQQYNFVQNFISKKLPEILKGAQNDIEKVWAINEWIKSWVDYDYSYKRSTSYEAIVDRLSVCNGYAMLFYRIAKVAGLEVKFVTGTAKNSAYSGRHAWNAVKIDGKWYFVDVTWNDTEYSGNQYLLASYNDLSKSHRAETPLPQPLATEHYFDTLYKLVVNNKDVKAYENIEKLYGYKLGFNKACLYNAVLEALQKGSSTLIYDYNAFKKDFDDILNELFESYNSSYTRVEFKKALGMDLWIFQINLSGTAKSNNLKPKNIFSY</sequence>
<organism evidence="3">
    <name type="scientific">Fervidobacterium nodosum</name>
    <dbReference type="NCBI Taxonomy" id="2424"/>
    <lineage>
        <taxon>Bacteria</taxon>
        <taxon>Thermotogati</taxon>
        <taxon>Thermotogota</taxon>
        <taxon>Thermotogae</taxon>
        <taxon>Thermotogales</taxon>
        <taxon>Fervidobacteriaceae</taxon>
        <taxon>Fervidobacterium</taxon>
    </lineage>
</organism>
<dbReference type="SMART" id="SM00460">
    <property type="entry name" value="TGc"/>
    <property type="match status" value="1"/>
</dbReference>
<evidence type="ECO:0000313" key="3">
    <source>
        <dbReference type="EMBL" id="HHR33748.1"/>
    </source>
</evidence>
<reference evidence="3" key="1">
    <citation type="journal article" date="2020" name="mSystems">
        <title>Genome- and Community-Level Interaction Insights into Carbon Utilization and Element Cycling Functions of Hydrothermarchaeota in Hydrothermal Sediment.</title>
        <authorList>
            <person name="Zhou Z."/>
            <person name="Liu Y."/>
            <person name="Xu W."/>
            <person name="Pan J."/>
            <person name="Luo Z.H."/>
            <person name="Li M."/>
        </authorList>
    </citation>
    <scope>NUCLEOTIDE SEQUENCE [LARGE SCALE GENOMIC DNA]</scope>
    <source>
        <strain evidence="3">SpSt-1088</strain>
    </source>
</reference>
<keyword evidence="1" id="KW-1133">Transmembrane helix</keyword>
<name>A0A7C5Y5P7_9BACT</name>
<gene>
    <name evidence="3" type="ORF">ENM46_02225</name>
</gene>
<accession>A0A7C5Y5P7</accession>
<comment type="caution">
    <text evidence="3">The sequence shown here is derived from an EMBL/GenBank/DDBJ whole genome shotgun (WGS) entry which is preliminary data.</text>
</comment>